<reference evidence="4" key="1">
    <citation type="journal article" date="2020" name="BMC Genomics">
        <title>Correction to: Identification and distribution of gene clusters required for synthesis of sphingolipid metabolism inhibitors in diverse species of the filamentous fungus Fusarium.</title>
        <authorList>
            <person name="Kim H.S."/>
            <person name="Lohmar J.M."/>
            <person name="Busman M."/>
            <person name="Brown D.W."/>
            <person name="Naumann T.A."/>
            <person name="Divon H.H."/>
            <person name="Lysoe E."/>
            <person name="Uhlig S."/>
            <person name="Proctor R.H."/>
        </authorList>
    </citation>
    <scope>NUCLEOTIDE SEQUENCE [LARGE SCALE GENOMIC DNA]</scope>
    <source>
        <strain evidence="4">NRRL 25331</strain>
    </source>
</reference>
<feature type="domain" description="Retrotransposon gag" evidence="2">
    <location>
        <begin position="79"/>
        <end position="141"/>
    </location>
</feature>
<feature type="region of interest" description="Disordered" evidence="1">
    <location>
        <begin position="1"/>
        <end position="23"/>
    </location>
</feature>
<gene>
    <name evidence="3" type="ORF">FCIRC_2831</name>
</gene>
<comment type="caution">
    <text evidence="3">The sequence shown here is derived from an EMBL/GenBank/DDBJ whole genome shotgun (WGS) entry which is preliminary data.</text>
</comment>
<evidence type="ECO:0000256" key="1">
    <source>
        <dbReference type="SAM" id="MobiDB-lite"/>
    </source>
</evidence>
<dbReference type="EMBL" id="JAAQPE010000091">
    <property type="protein sequence ID" value="KAF5686552.1"/>
    <property type="molecule type" value="Genomic_DNA"/>
</dbReference>
<name>A0A8H5X433_FUSCI</name>
<reference evidence="3 4" key="2">
    <citation type="submission" date="2020-05" db="EMBL/GenBank/DDBJ databases">
        <title>Identification and distribution of gene clusters putatively required for synthesis of sphingolipid metabolism inhibitors in phylogenetically diverse species of the filamentous fungus Fusarium.</title>
        <authorList>
            <person name="Kim H.-S."/>
            <person name="Busman M."/>
            <person name="Brown D.W."/>
            <person name="Divon H."/>
            <person name="Uhlig S."/>
            <person name="Proctor R.H."/>
        </authorList>
    </citation>
    <scope>NUCLEOTIDE SEQUENCE [LARGE SCALE GENOMIC DNA]</scope>
    <source>
        <strain evidence="3 4">NRRL 25331</strain>
    </source>
</reference>
<accession>A0A8H5X433</accession>
<evidence type="ECO:0000259" key="2">
    <source>
        <dbReference type="Pfam" id="PF03732"/>
    </source>
</evidence>
<organism evidence="3 4">
    <name type="scientific">Fusarium circinatum</name>
    <name type="common">Pitch canker fungus</name>
    <name type="synonym">Gibberella circinata</name>
    <dbReference type="NCBI Taxonomy" id="48490"/>
    <lineage>
        <taxon>Eukaryota</taxon>
        <taxon>Fungi</taxon>
        <taxon>Dikarya</taxon>
        <taxon>Ascomycota</taxon>
        <taxon>Pezizomycotina</taxon>
        <taxon>Sordariomycetes</taxon>
        <taxon>Hypocreomycetidae</taxon>
        <taxon>Hypocreales</taxon>
        <taxon>Nectriaceae</taxon>
        <taxon>Fusarium</taxon>
        <taxon>Fusarium fujikuroi species complex</taxon>
    </lineage>
</organism>
<dbReference type="AlphaFoldDB" id="A0A8H5X433"/>
<keyword evidence="4" id="KW-1185">Reference proteome</keyword>
<protein>
    <submittedName>
        <fullName evidence="3">Gag poly</fullName>
    </submittedName>
</protein>
<sequence>MSSNTGPAPPYTGTPPSNAETAAKVQQLRNLVRTLQAQMNNQQNAATGNNGGSKQRGRDLGEALKLPKPEPFKGQATDDNFEQALKDNFGVVNKERQAVAELLALKQQKSYAAHSAKFRQLAAKTQWDDDALMEIYYRSVKEKVKDKLNQD</sequence>
<dbReference type="InterPro" id="IPR005162">
    <property type="entry name" value="Retrotrans_gag_dom"/>
</dbReference>
<proteinExistence type="predicted"/>
<feature type="compositionally biased region" description="Basic and acidic residues" evidence="1">
    <location>
        <begin position="56"/>
        <end position="71"/>
    </location>
</feature>
<dbReference type="Pfam" id="PF03732">
    <property type="entry name" value="Retrotrans_gag"/>
    <property type="match status" value="1"/>
</dbReference>
<feature type="region of interest" description="Disordered" evidence="1">
    <location>
        <begin position="36"/>
        <end position="79"/>
    </location>
</feature>
<evidence type="ECO:0000313" key="3">
    <source>
        <dbReference type="EMBL" id="KAF5686552.1"/>
    </source>
</evidence>
<dbReference type="Proteomes" id="UP000572754">
    <property type="component" value="Unassembled WGS sequence"/>
</dbReference>
<evidence type="ECO:0000313" key="4">
    <source>
        <dbReference type="Proteomes" id="UP000572754"/>
    </source>
</evidence>
<feature type="compositionally biased region" description="Low complexity" evidence="1">
    <location>
        <begin position="36"/>
        <end position="48"/>
    </location>
</feature>